<dbReference type="CDD" id="cd01085">
    <property type="entry name" value="APP"/>
    <property type="match status" value="1"/>
</dbReference>
<name>A0A0N4UP58_DRAME</name>
<evidence type="ECO:0000256" key="1">
    <source>
        <dbReference type="ARBA" id="ARBA00008766"/>
    </source>
</evidence>
<protein>
    <submittedName>
        <fullName evidence="10">AMP_N domain-containing protein</fullName>
    </submittedName>
</protein>
<accession>A0A0N4UP58</accession>
<dbReference type="Proteomes" id="UP000038040">
    <property type="component" value="Unplaced"/>
</dbReference>
<dbReference type="AlphaFoldDB" id="A0A0N4UP58"/>
<dbReference type="STRING" id="318479.A0A0N4UP58"/>
<reference evidence="7 9" key="2">
    <citation type="submission" date="2018-11" db="EMBL/GenBank/DDBJ databases">
        <authorList>
            <consortium name="Pathogen Informatics"/>
        </authorList>
    </citation>
    <scope>NUCLEOTIDE SEQUENCE [LARGE SCALE GENOMIC DNA]</scope>
</reference>
<dbReference type="Pfam" id="PF16188">
    <property type="entry name" value="Peptidase_M24_C"/>
    <property type="match status" value="1"/>
</dbReference>
<dbReference type="Gene3D" id="3.90.230.10">
    <property type="entry name" value="Creatinase/methionine aminopeptidase superfamily"/>
    <property type="match status" value="1"/>
</dbReference>
<keyword evidence="2" id="KW-0479">Metal-binding</keyword>
<organism evidence="8 10">
    <name type="scientific">Dracunculus medinensis</name>
    <name type="common">Guinea worm</name>
    <dbReference type="NCBI Taxonomy" id="318479"/>
    <lineage>
        <taxon>Eukaryota</taxon>
        <taxon>Metazoa</taxon>
        <taxon>Ecdysozoa</taxon>
        <taxon>Nematoda</taxon>
        <taxon>Chromadorea</taxon>
        <taxon>Rhabditida</taxon>
        <taxon>Spirurina</taxon>
        <taxon>Dracunculoidea</taxon>
        <taxon>Dracunculidae</taxon>
        <taxon>Dracunculus</taxon>
    </lineage>
</organism>
<comment type="similarity">
    <text evidence="1">Belongs to the peptidase M24B family.</text>
</comment>
<dbReference type="Proteomes" id="UP000274756">
    <property type="component" value="Unassembled WGS sequence"/>
</dbReference>
<dbReference type="SUPFAM" id="SSF53092">
    <property type="entry name" value="Creatinase/prolidase N-terminal domain"/>
    <property type="match status" value="1"/>
</dbReference>
<dbReference type="InterPro" id="IPR000994">
    <property type="entry name" value="Pept_M24"/>
</dbReference>
<dbReference type="InterPro" id="IPR036005">
    <property type="entry name" value="Creatinase/aminopeptidase-like"/>
</dbReference>
<keyword evidence="9" id="KW-1185">Reference proteome</keyword>
<feature type="domain" description="Peptidase M24" evidence="4">
    <location>
        <begin position="323"/>
        <end position="543"/>
    </location>
</feature>
<dbReference type="GO" id="GO:0070006">
    <property type="term" value="F:metalloaminopeptidase activity"/>
    <property type="evidence" value="ECO:0007669"/>
    <property type="project" value="InterPro"/>
</dbReference>
<reference evidence="10" key="1">
    <citation type="submission" date="2016-04" db="UniProtKB">
        <authorList>
            <consortium name="WormBaseParasite"/>
        </authorList>
    </citation>
    <scope>IDENTIFICATION</scope>
</reference>
<evidence type="ECO:0000313" key="7">
    <source>
        <dbReference type="EMBL" id="VDN53369.1"/>
    </source>
</evidence>
<feature type="domain" description="Peptidase M24 C-terminal" evidence="6">
    <location>
        <begin position="556"/>
        <end position="619"/>
    </location>
</feature>
<proteinExistence type="inferred from homology"/>
<dbReference type="InterPro" id="IPR000587">
    <property type="entry name" value="Creatinase_N"/>
</dbReference>
<dbReference type="GO" id="GO:0046872">
    <property type="term" value="F:metal ion binding"/>
    <property type="evidence" value="ECO:0007669"/>
    <property type="project" value="UniProtKB-KW"/>
</dbReference>
<evidence type="ECO:0000259" key="4">
    <source>
        <dbReference type="Pfam" id="PF00557"/>
    </source>
</evidence>
<evidence type="ECO:0000259" key="6">
    <source>
        <dbReference type="Pfam" id="PF16188"/>
    </source>
</evidence>
<feature type="domain" description="Creatinase N-terminal" evidence="5">
    <location>
        <begin position="19"/>
        <end position="122"/>
    </location>
</feature>
<dbReference type="WBParaSite" id="DME_0000972601-mRNA-1">
    <property type="protein sequence ID" value="DME_0000972601-mRNA-1"/>
    <property type="gene ID" value="DME_0000972601"/>
</dbReference>
<dbReference type="GO" id="GO:0005737">
    <property type="term" value="C:cytoplasm"/>
    <property type="evidence" value="ECO:0007669"/>
    <property type="project" value="UniProtKB-ARBA"/>
</dbReference>
<evidence type="ECO:0000313" key="9">
    <source>
        <dbReference type="Proteomes" id="UP000274756"/>
    </source>
</evidence>
<sequence length="619" mass="70785">MDNRLHELRHYLANYTPRIDAYYLPRTDAHQNKYIRERDNYVKFFSGFSGSEAEILVTKDEAILWTDGRYFIQAELELYDDWDLMKKGLCEMSPIDWLISIMPDRSHIAFDSILMTCEDALKFIDILTKAGFHVTALRKDFFAEIWLDRPLEPTHPISLLHISDHGLDSSSKISTVYSILGKKKCSSAIFTSLEEIAWLLNIRGADIPFTPVVFSIVILAHNGAHLFIDLRKLDEGTRRYLEKYVTIHEYDEAIEWIIDWNTRTSRLNLHKVILVVQVNFFLQVFLPSNINYLLASIIGPENSIIDQSPIQKLKAVKNETELEGMRHANSRDSRVVIEFLHGISTAIGKPNGDKITELSMIEYIDNLRSKAFSFLGLSFATIAAVDDHAALPHYHASAKTGKREVTKDSICLVDSGGHYIDGTTDVTRTFTFSDRVDDEFKHMFTLVLKGHIAAASLVFPKFTNGMRIDMIARQYLWAEGYDFIHGVGHGVGHALNVHEGPVQISYRNYNPCGAIEKGMVLTIEPGFYLEDEWGIRIENCYEVVSAENLRSGSNDYVAFRPLTLVPIQTSLIKKDLLTTSEITWINEYHQKCLHEHSYHFKAENKLDILQWLENACKPI</sequence>
<dbReference type="InterPro" id="IPR033740">
    <property type="entry name" value="Pept_M24B"/>
</dbReference>
<evidence type="ECO:0000256" key="3">
    <source>
        <dbReference type="ARBA" id="ARBA00022801"/>
    </source>
</evidence>
<dbReference type="PANTHER" id="PTHR43763:SF6">
    <property type="entry name" value="XAA-PRO AMINOPEPTIDASE 1"/>
    <property type="match status" value="1"/>
</dbReference>
<evidence type="ECO:0000256" key="2">
    <source>
        <dbReference type="ARBA" id="ARBA00022723"/>
    </source>
</evidence>
<dbReference type="InterPro" id="IPR029149">
    <property type="entry name" value="Creatin/AminoP/Spt16_N"/>
</dbReference>
<evidence type="ECO:0000313" key="8">
    <source>
        <dbReference type="Proteomes" id="UP000038040"/>
    </source>
</evidence>
<dbReference type="InterPro" id="IPR050422">
    <property type="entry name" value="X-Pro_aminopeptidase_P"/>
</dbReference>
<evidence type="ECO:0000313" key="10">
    <source>
        <dbReference type="WBParaSite" id="DME_0000972601-mRNA-1"/>
    </source>
</evidence>
<dbReference type="EMBL" id="UYYG01000125">
    <property type="protein sequence ID" value="VDN53369.1"/>
    <property type="molecule type" value="Genomic_DNA"/>
</dbReference>
<dbReference type="Pfam" id="PF16189">
    <property type="entry name" value="Creatinase_N_2"/>
    <property type="match status" value="1"/>
</dbReference>
<dbReference type="FunFam" id="3.90.230.10:FF:000009">
    <property type="entry name" value="xaa-Pro aminopeptidase 2"/>
    <property type="match status" value="1"/>
</dbReference>
<dbReference type="InterPro" id="IPR032416">
    <property type="entry name" value="Peptidase_M24_C"/>
</dbReference>
<evidence type="ECO:0000259" key="5">
    <source>
        <dbReference type="Pfam" id="PF01321"/>
    </source>
</evidence>
<dbReference type="Gene3D" id="3.40.350.10">
    <property type="entry name" value="Creatinase/prolidase N-terminal domain"/>
    <property type="match status" value="2"/>
</dbReference>
<gene>
    <name evidence="7" type="ORF">DME_LOCUS3342</name>
</gene>
<dbReference type="Pfam" id="PF00557">
    <property type="entry name" value="Peptidase_M24"/>
    <property type="match status" value="1"/>
</dbReference>
<keyword evidence="3" id="KW-0378">Hydrolase</keyword>
<dbReference type="SUPFAM" id="SSF55920">
    <property type="entry name" value="Creatinase/aminopeptidase"/>
    <property type="match status" value="1"/>
</dbReference>
<dbReference type="PANTHER" id="PTHR43763">
    <property type="entry name" value="XAA-PRO AMINOPEPTIDASE 1"/>
    <property type="match status" value="1"/>
</dbReference>
<dbReference type="OrthoDB" id="9995434at2759"/>
<dbReference type="Pfam" id="PF01321">
    <property type="entry name" value="Creatinase_N"/>
    <property type="match status" value="1"/>
</dbReference>